<dbReference type="GO" id="GO:0005886">
    <property type="term" value="C:plasma membrane"/>
    <property type="evidence" value="ECO:0007669"/>
    <property type="project" value="UniProtKB-SubCell"/>
</dbReference>
<evidence type="ECO:0000256" key="2">
    <source>
        <dbReference type="ARBA" id="ARBA00022475"/>
    </source>
</evidence>
<feature type="transmembrane region" description="Helical" evidence="6">
    <location>
        <begin position="166"/>
        <end position="188"/>
    </location>
</feature>
<name>A0A1M4YU54_9BACT</name>
<keyword evidence="8" id="KW-1185">Reference proteome</keyword>
<evidence type="ECO:0000313" key="8">
    <source>
        <dbReference type="Proteomes" id="UP000184048"/>
    </source>
</evidence>
<feature type="transmembrane region" description="Helical" evidence="6">
    <location>
        <begin position="246"/>
        <end position="265"/>
    </location>
</feature>
<feature type="transmembrane region" description="Helical" evidence="6">
    <location>
        <begin position="9"/>
        <end position="27"/>
    </location>
</feature>
<dbReference type="Proteomes" id="UP000184048">
    <property type="component" value="Unassembled WGS sequence"/>
</dbReference>
<proteinExistence type="predicted"/>
<evidence type="ECO:0000256" key="5">
    <source>
        <dbReference type="ARBA" id="ARBA00023136"/>
    </source>
</evidence>
<dbReference type="AlphaFoldDB" id="A0A1M4YU54"/>
<dbReference type="STRING" id="1121884.SAMN02745131_01761"/>
<keyword evidence="2" id="KW-1003">Cell membrane</keyword>
<feature type="transmembrane region" description="Helical" evidence="6">
    <location>
        <begin position="374"/>
        <end position="392"/>
    </location>
</feature>
<keyword evidence="3 6" id="KW-0812">Transmembrane</keyword>
<accession>A0A1M4YU54</accession>
<feature type="transmembrane region" description="Helical" evidence="6">
    <location>
        <begin position="317"/>
        <end position="337"/>
    </location>
</feature>
<keyword evidence="4 6" id="KW-1133">Transmembrane helix</keyword>
<organism evidence="7 8">
    <name type="scientific">Flavisolibacter ginsengisoli DSM 18119</name>
    <dbReference type="NCBI Taxonomy" id="1121884"/>
    <lineage>
        <taxon>Bacteria</taxon>
        <taxon>Pseudomonadati</taxon>
        <taxon>Bacteroidota</taxon>
        <taxon>Chitinophagia</taxon>
        <taxon>Chitinophagales</taxon>
        <taxon>Chitinophagaceae</taxon>
        <taxon>Flavisolibacter</taxon>
    </lineage>
</organism>
<evidence type="ECO:0000313" key="7">
    <source>
        <dbReference type="EMBL" id="SHF09248.1"/>
    </source>
</evidence>
<feature type="transmembrane region" description="Helical" evidence="6">
    <location>
        <begin position="33"/>
        <end position="52"/>
    </location>
</feature>
<dbReference type="EMBL" id="FQUU01000006">
    <property type="protein sequence ID" value="SHF09248.1"/>
    <property type="molecule type" value="Genomic_DNA"/>
</dbReference>
<dbReference type="OrthoDB" id="627524at2"/>
<sequence length="420" mass="48854">MLRTLFIRMVYMSFMFIAGLILSNIALPERFGIISLLILNASLLSIITGLGTESIVLHKVARDKWKLLKTLQFVWYGILIQILLFLVLEFLSLHFLNRTLLSNQNVSYLAIDVFYFIGLVLSEKYMILLYSFNRTLLANIAMTLVAMAYTITLVFLYYIIKMEFVTALYCFALQSLVQGFTLFVIFHVKNHSLDTERLKRSEFFAAIGLSFIVMTTNIIQLAAYRLDFWILKYFYSNYEVGLYAQANKFANLIWIIPNVLAQLLITKFSSIEKGFVPKIFSTAFYLNLMGVFFTIICTNLFYYFYLEHEYRSGLPSFYMMLPGYFFWALVIYIAAYFSWEGKFIYNLVGSSICFILILIADLILIPGYGIQGAAWSNTITYSIVFVVYLSFINKNFSVPWNEFFLLRKKDLLRIVKFVST</sequence>
<feature type="transmembrane region" description="Helical" evidence="6">
    <location>
        <begin position="136"/>
        <end position="160"/>
    </location>
</feature>
<feature type="transmembrane region" description="Helical" evidence="6">
    <location>
        <begin position="203"/>
        <end position="226"/>
    </location>
</feature>
<feature type="transmembrane region" description="Helical" evidence="6">
    <location>
        <begin position="108"/>
        <end position="129"/>
    </location>
</feature>
<dbReference type="InterPro" id="IPR050833">
    <property type="entry name" value="Poly_Biosynth_Transport"/>
</dbReference>
<gene>
    <name evidence="7" type="ORF">SAMN02745131_01761</name>
</gene>
<evidence type="ECO:0000256" key="3">
    <source>
        <dbReference type="ARBA" id="ARBA00022692"/>
    </source>
</evidence>
<feature type="transmembrane region" description="Helical" evidence="6">
    <location>
        <begin position="344"/>
        <end position="368"/>
    </location>
</feature>
<protein>
    <submittedName>
        <fullName evidence="7">Membrane protein involved in the export of O-antigen and teichoic acid</fullName>
    </submittedName>
</protein>
<dbReference type="Pfam" id="PF13440">
    <property type="entry name" value="Polysacc_synt_3"/>
    <property type="match status" value="1"/>
</dbReference>
<dbReference type="PANTHER" id="PTHR30250">
    <property type="entry name" value="PST FAMILY PREDICTED COLANIC ACID TRANSPORTER"/>
    <property type="match status" value="1"/>
</dbReference>
<dbReference type="PANTHER" id="PTHR30250:SF11">
    <property type="entry name" value="O-ANTIGEN TRANSPORTER-RELATED"/>
    <property type="match status" value="1"/>
</dbReference>
<dbReference type="RefSeq" id="WP_084079935.1">
    <property type="nucleotide sequence ID" value="NZ_FQUU01000006.1"/>
</dbReference>
<evidence type="ECO:0000256" key="4">
    <source>
        <dbReference type="ARBA" id="ARBA00022989"/>
    </source>
</evidence>
<comment type="subcellular location">
    <subcellularLocation>
        <location evidence="1">Cell membrane</location>
        <topology evidence="1">Multi-pass membrane protein</topology>
    </subcellularLocation>
</comment>
<keyword evidence="5 6" id="KW-0472">Membrane</keyword>
<feature type="transmembrane region" description="Helical" evidence="6">
    <location>
        <begin position="73"/>
        <end position="96"/>
    </location>
</feature>
<evidence type="ECO:0000256" key="1">
    <source>
        <dbReference type="ARBA" id="ARBA00004651"/>
    </source>
</evidence>
<feature type="transmembrane region" description="Helical" evidence="6">
    <location>
        <begin position="285"/>
        <end position="305"/>
    </location>
</feature>
<reference evidence="7 8" key="1">
    <citation type="submission" date="2016-11" db="EMBL/GenBank/DDBJ databases">
        <authorList>
            <person name="Jaros S."/>
            <person name="Januszkiewicz K."/>
            <person name="Wedrychowicz H."/>
        </authorList>
    </citation>
    <scope>NUCLEOTIDE SEQUENCE [LARGE SCALE GENOMIC DNA]</scope>
    <source>
        <strain evidence="7 8">DSM 18119</strain>
    </source>
</reference>
<evidence type="ECO:0000256" key="6">
    <source>
        <dbReference type="SAM" id="Phobius"/>
    </source>
</evidence>